<comment type="catalytic activity">
    <reaction evidence="1">
        <text>ATP + protein L-histidine = ADP + protein N-phospho-L-histidine.</text>
        <dbReference type="EC" id="2.7.13.3"/>
    </reaction>
</comment>
<keyword evidence="8" id="KW-1185">Reference proteome</keyword>
<dbReference type="SUPFAM" id="SSF52172">
    <property type="entry name" value="CheY-like"/>
    <property type="match status" value="1"/>
</dbReference>
<dbReference type="EMBL" id="JAEDAO010000001">
    <property type="protein sequence ID" value="MBK0394931.1"/>
    <property type="molecule type" value="Genomic_DNA"/>
</dbReference>
<dbReference type="InterPro" id="IPR011006">
    <property type="entry name" value="CheY-like_superfamily"/>
</dbReference>
<evidence type="ECO:0000259" key="5">
    <source>
        <dbReference type="PROSITE" id="PS50109"/>
    </source>
</evidence>
<evidence type="ECO:0000256" key="2">
    <source>
        <dbReference type="ARBA" id="ARBA00012438"/>
    </source>
</evidence>
<dbReference type="InterPro" id="IPR036097">
    <property type="entry name" value="HisK_dim/P_sf"/>
</dbReference>
<evidence type="ECO:0000313" key="8">
    <source>
        <dbReference type="Proteomes" id="UP000617041"/>
    </source>
</evidence>
<dbReference type="InterPro" id="IPR005467">
    <property type="entry name" value="His_kinase_dom"/>
</dbReference>
<dbReference type="RefSeq" id="WP_200790009.1">
    <property type="nucleotide sequence ID" value="NZ_JAEDAO010000001.1"/>
</dbReference>
<dbReference type="CDD" id="cd00082">
    <property type="entry name" value="HisKA"/>
    <property type="match status" value="1"/>
</dbReference>
<dbReference type="GO" id="GO:0000155">
    <property type="term" value="F:phosphorelay sensor kinase activity"/>
    <property type="evidence" value="ECO:0007669"/>
    <property type="project" value="InterPro"/>
</dbReference>
<dbReference type="AlphaFoldDB" id="A0A934UTG7"/>
<dbReference type="InterPro" id="IPR036890">
    <property type="entry name" value="HATPase_C_sf"/>
</dbReference>
<dbReference type="SMART" id="SM00448">
    <property type="entry name" value="REC"/>
    <property type="match status" value="1"/>
</dbReference>
<dbReference type="SUPFAM" id="SSF47384">
    <property type="entry name" value="Homodimeric domain of signal transducing histidine kinase"/>
    <property type="match status" value="1"/>
</dbReference>
<gene>
    <name evidence="7" type="ORF">I8E28_20165</name>
</gene>
<dbReference type="Pfam" id="PF02518">
    <property type="entry name" value="HATPase_c"/>
    <property type="match status" value="1"/>
</dbReference>
<evidence type="ECO:0000256" key="1">
    <source>
        <dbReference type="ARBA" id="ARBA00000085"/>
    </source>
</evidence>
<feature type="modified residue" description="4-aspartylphosphate" evidence="4">
    <location>
        <position position="429"/>
    </location>
</feature>
<dbReference type="EC" id="2.7.13.3" evidence="2"/>
<dbReference type="InterPro" id="IPR004358">
    <property type="entry name" value="Sig_transdc_His_kin-like_C"/>
</dbReference>
<name>A0A934UTG7_9BURK</name>
<dbReference type="Gene3D" id="3.40.50.2300">
    <property type="match status" value="1"/>
</dbReference>
<dbReference type="Proteomes" id="UP000617041">
    <property type="component" value="Unassembled WGS sequence"/>
</dbReference>
<dbReference type="Pfam" id="PF00512">
    <property type="entry name" value="HisKA"/>
    <property type="match status" value="1"/>
</dbReference>
<accession>A0A934UTG7</accession>
<dbReference type="PROSITE" id="PS50110">
    <property type="entry name" value="RESPONSE_REGULATORY"/>
    <property type="match status" value="1"/>
</dbReference>
<dbReference type="SMART" id="SM00388">
    <property type="entry name" value="HisKA"/>
    <property type="match status" value="1"/>
</dbReference>
<evidence type="ECO:0000256" key="4">
    <source>
        <dbReference type="PROSITE-ProRule" id="PRU00169"/>
    </source>
</evidence>
<proteinExistence type="predicted"/>
<dbReference type="CDD" id="cd17580">
    <property type="entry name" value="REC_2_DhkD-like"/>
    <property type="match status" value="1"/>
</dbReference>
<dbReference type="PROSITE" id="PS50109">
    <property type="entry name" value="HIS_KIN"/>
    <property type="match status" value="1"/>
</dbReference>
<dbReference type="SUPFAM" id="SSF55874">
    <property type="entry name" value="ATPase domain of HSP90 chaperone/DNA topoisomerase II/histidine kinase"/>
    <property type="match status" value="1"/>
</dbReference>
<dbReference type="PANTHER" id="PTHR43547:SF2">
    <property type="entry name" value="HYBRID SIGNAL TRANSDUCTION HISTIDINE KINASE C"/>
    <property type="match status" value="1"/>
</dbReference>
<organism evidence="7 8">
    <name type="scientific">Ramlibacter algicola</name>
    <dbReference type="NCBI Taxonomy" id="2795217"/>
    <lineage>
        <taxon>Bacteria</taxon>
        <taxon>Pseudomonadati</taxon>
        <taxon>Pseudomonadota</taxon>
        <taxon>Betaproteobacteria</taxon>
        <taxon>Burkholderiales</taxon>
        <taxon>Comamonadaceae</taxon>
        <taxon>Ramlibacter</taxon>
    </lineage>
</organism>
<keyword evidence="3 4" id="KW-0597">Phosphoprotein</keyword>
<feature type="domain" description="Response regulatory" evidence="6">
    <location>
        <begin position="380"/>
        <end position="495"/>
    </location>
</feature>
<dbReference type="Gene3D" id="3.30.565.10">
    <property type="entry name" value="Histidine kinase-like ATPase, C-terminal domain"/>
    <property type="match status" value="1"/>
</dbReference>
<evidence type="ECO:0000256" key="3">
    <source>
        <dbReference type="ARBA" id="ARBA00022553"/>
    </source>
</evidence>
<dbReference type="Gene3D" id="1.10.287.130">
    <property type="match status" value="1"/>
</dbReference>
<reference evidence="7" key="1">
    <citation type="submission" date="2020-12" db="EMBL/GenBank/DDBJ databases">
        <title>Ramlibacter sp. nov., isolated from a freshwater alga, Cryptomonas.</title>
        <authorList>
            <person name="Kim H.M."/>
            <person name="Jeon C.O."/>
        </authorList>
    </citation>
    <scope>NUCLEOTIDE SEQUENCE</scope>
    <source>
        <strain evidence="7">CrO1</strain>
    </source>
</reference>
<comment type="caution">
    <text evidence="7">The sequence shown here is derived from an EMBL/GenBank/DDBJ whole genome shotgun (WGS) entry which is preliminary data.</text>
</comment>
<dbReference type="InterPro" id="IPR003661">
    <property type="entry name" value="HisK_dim/P_dom"/>
</dbReference>
<evidence type="ECO:0000259" key="6">
    <source>
        <dbReference type="PROSITE" id="PS50110"/>
    </source>
</evidence>
<feature type="domain" description="Histidine kinase" evidence="5">
    <location>
        <begin position="143"/>
        <end position="359"/>
    </location>
</feature>
<dbReference type="PRINTS" id="PR00344">
    <property type="entry name" value="BCTRLSENSOR"/>
</dbReference>
<evidence type="ECO:0000313" key="7">
    <source>
        <dbReference type="EMBL" id="MBK0394931.1"/>
    </source>
</evidence>
<dbReference type="InterPro" id="IPR001789">
    <property type="entry name" value="Sig_transdc_resp-reg_receiver"/>
</dbReference>
<protein>
    <recommendedName>
        <fullName evidence="2">histidine kinase</fullName>
        <ecNumber evidence="2">2.7.13.3</ecNumber>
    </recommendedName>
</protein>
<dbReference type="SMART" id="SM00387">
    <property type="entry name" value="HATPase_c"/>
    <property type="match status" value="1"/>
</dbReference>
<dbReference type="PANTHER" id="PTHR43547">
    <property type="entry name" value="TWO-COMPONENT HISTIDINE KINASE"/>
    <property type="match status" value="1"/>
</dbReference>
<sequence length="495" mass="53080">MERRILLHVSTHDGPLAQRVLQSAGLDAVVCETVGDVATELEHGVGALLVAEEALGDMLLAELGRYLAAQPPWSDLPVLVMAKRGADSLEAQRAIEHLGNVMMLERPVRTLSLITAARSALRARARQYEMRALSRRKDEFLATLAHELRNPLAPISNATAILQRLHPSPQVTSLVGMVDRQVNHLTRLVDDLLDVARITSGKLELKLAPTTAHHVTAHALEIAQATLDARQHKVDVSEPGDDVPLMADHVRLVQAIANLLVNAAKFTPHGGQVVLEVREDAGDVVFTVRDTGRGLAASDLERIFEMFEQTRVIGEPSGGLGLGLHLTRAFAQLHGGSVRASSAGPGQGSTFELRVPAARDRAPMAASTQQAAAAPGTGRRVLVVDDNIDAAETLEALLSMHGLAVSVAHDGAAAVRKVEAERPDAVVMDIGMPVMNGYDAARHIRSRLDGKQPMLIALTGWGQYADKERAAAAGFDVHFVKPLHIEDLLGCLARL</sequence>
<dbReference type="InterPro" id="IPR003594">
    <property type="entry name" value="HATPase_dom"/>
</dbReference>
<dbReference type="Pfam" id="PF00072">
    <property type="entry name" value="Response_reg"/>
    <property type="match status" value="1"/>
</dbReference>